<dbReference type="EMBL" id="CAJVPY010010390">
    <property type="protein sequence ID" value="CAG8718377.1"/>
    <property type="molecule type" value="Genomic_DNA"/>
</dbReference>
<evidence type="ECO:0000313" key="1">
    <source>
        <dbReference type="EMBL" id="CAG8718377.1"/>
    </source>
</evidence>
<sequence>MSIIINSKLFEKRQLLNTSNSICQQVLSGTQPTMQFLCCQDDNCVIKPESGDCPPDNRTLTHCQKTSDLKCCNANLTLEISSNAIINNTIRVCDYNGIFCLTTTYFSGATVVQQNQINWMLSRNKWNESRIGSYACCDTSGCILSHYIDEKAYIQGLNYPIFPQLSPVCSGSSALLNYGILLDSLCNDTTKFSVICPDLYQSGKCRIWGSECENPLLIDYIVEVCNETRVEAILDNNIQLNNSPPATLVPRLHSLHSPQFLIQHSMHLLVQYHALVPGQQL</sequence>
<name>A0A9N9I368_9GLOM</name>
<dbReference type="OrthoDB" id="2441713at2759"/>
<evidence type="ECO:0000313" key="2">
    <source>
        <dbReference type="Proteomes" id="UP000789405"/>
    </source>
</evidence>
<comment type="caution">
    <text evidence="1">The sequence shown here is derived from an EMBL/GenBank/DDBJ whole genome shotgun (WGS) entry which is preliminary data.</text>
</comment>
<organism evidence="1 2">
    <name type="scientific">Dentiscutata erythropus</name>
    <dbReference type="NCBI Taxonomy" id="1348616"/>
    <lineage>
        <taxon>Eukaryota</taxon>
        <taxon>Fungi</taxon>
        <taxon>Fungi incertae sedis</taxon>
        <taxon>Mucoromycota</taxon>
        <taxon>Glomeromycotina</taxon>
        <taxon>Glomeromycetes</taxon>
        <taxon>Diversisporales</taxon>
        <taxon>Gigasporaceae</taxon>
        <taxon>Dentiscutata</taxon>
    </lineage>
</organism>
<gene>
    <name evidence="1" type="ORF">DERYTH_LOCUS14120</name>
</gene>
<dbReference type="AlphaFoldDB" id="A0A9N9I368"/>
<dbReference type="Proteomes" id="UP000789405">
    <property type="component" value="Unassembled WGS sequence"/>
</dbReference>
<protein>
    <submittedName>
        <fullName evidence="1">11844_t:CDS:1</fullName>
    </submittedName>
</protein>
<accession>A0A9N9I368</accession>
<proteinExistence type="predicted"/>
<keyword evidence="2" id="KW-1185">Reference proteome</keyword>
<reference evidence="1" key="1">
    <citation type="submission" date="2021-06" db="EMBL/GenBank/DDBJ databases">
        <authorList>
            <person name="Kallberg Y."/>
            <person name="Tangrot J."/>
            <person name="Rosling A."/>
        </authorList>
    </citation>
    <scope>NUCLEOTIDE SEQUENCE</scope>
    <source>
        <strain evidence="1">MA453B</strain>
    </source>
</reference>